<feature type="compositionally biased region" description="Basic and acidic residues" evidence="1">
    <location>
        <begin position="1"/>
        <end position="11"/>
    </location>
</feature>
<dbReference type="AlphaFoldDB" id="A0A2P2Q853"/>
<evidence type="ECO:0000313" key="2">
    <source>
        <dbReference type="EMBL" id="MBX63162.1"/>
    </source>
</evidence>
<sequence>MKSSHFTRDNIQDGSYSCNRF</sequence>
<feature type="compositionally biased region" description="Polar residues" evidence="1">
    <location>
        <begin position="12"/>
        <end position="21"/>
    </location>
</feature>
<evidence type="ECO:0000256" key="1">
    <source>
        <dbReference type="SAM" id="MobiDB-lite"/>
    </source>
</evidence>
<organism evidence="2">
    <name type="scientific">Rhizophora mucronata</name>
    <name type="common">Asiatic mangrove</name>
    <dbReference type="NCBI Taxonomy" id="61149"/>
    <lineage>
        <taxon>Eukaryota</taxon>
        <taxon>Viridiplantae</taxon>
        <taxon>Streptophyta</taxon>
        <taxon>Embryophyta</taxon>
        <taxon>Tracheophyta</taxon>
        <taxon>Spermatophyta</taxon>
        <taxon>Magnoliopsida</taxon>
        <taxon>eudicotyledons</taxon>
        <taxon>Gunneridae</taxon>
        <taxon>Pentapetalae</taxon>
        <taxon>rosids</taxon>
        <taxon>fabids</taxon>
        <taxon>Malpighiales</taxon>
        <taxon>Rhizophoraceae</taxon>
        <taxon>Rhizophora</taxon>
    </lineage>
</organism>
<dbReference type="EMBL" id="GGEC01082678">
    <property type="protein sequence ID" value="MBX63162.1"/>
    <property type="molecule type" value="Transcribed_RNA"/>
</dbReference>
<accession>A0A2P2Q853</accession>
<proteinExistence type="predicted"/>
<feature type="region of interest" description="Disordered" evidence="1">
    <location>
        <begin position="1"/>
        <end position="21"/>
    </location>
</feature>
<protein>
    <submittedName>
        <fullName evidence="2">Uncharacterized protein</fullName>
    </submittedName>
</protein>
<name>A0A2P2Q853_RHIMU</name>
<reference evidence="2" key="1">
    <citation type="submission" date="2018-02" db="EMBL/GenBank/DDBJ databases">
        <title>Rhizophora mucronata_Transcriptome.</title>
        <authorList>
            <person name="Meera S.P."/>
            <person name="Sreeshan A."/>
            <person name="Augustine A."/>
        </authorList>
    </citation>
    <scope>NUCLEOTIDE SEQUENCE</scope>
    <source>
        <tissue evidence="2">Leaf</tissue>
    </source>
</reference>